<dbReference type="HOGENOM" id="CLU_612497_0_0_1"/>
<evidence type="ECO:0000313" key="11">
    <source>
        <dbReference type="Proteomes" id="UP000053789"/>
    </source>
</evidence>
<proteinExistence type="predicted"/>
<evidence type="ECO:0000256" key="5">
    <source>
        <dbReference type="ARBA" id="ARBA00023125"/>
    </source>
</evidence>
<organism evidence="10 11">
    <name type="scientific">Cladophialophora bantiana (strain ATCC 10958 / CBS 173.52 / CDC B-1940 / NIH 8579)</name>
    <name type="common">Xylohypha bantiana</name>
    <dbReference type="NCBI Taxonomy" id="1442370"/>
    <lineage>
        <taxon>Eukaryota</taxon>
        <taxon>Fungi</taxon>
        <taxon>Dikarya</taxon>
        <taxon>Ascomycota</taxon>
        <taxon>Pezizomycotina</taxon>
        <taxon>Eurotiomycetes</taxon>
        <taxon>Chaetothyriomycetidae</taxon>
        <taxon>Chaetothyriales</taxon>
        <taxon>Herpotrichiellaceae</taxon>
        <taxon>Cladophialophora</taxon>
    </lineage>
</organism>
<sequence length="447" mass="49669">MSPVRRRGRGMQGLQLSPRRCYSAKYRTHLENEIASLELKLTELGCDEFEIQEEIDHSVPSNTSPSVLATATMIDELPQISSLETEIREQYVAVEHAMSSPALNTALSHRRTSRTRDATKERVIASAEIQAVRMGLTPSLVLSPEVKEQAQSKTPAQNRDSEPEVDVSILASMPSHVVDTLVKKYVQRMLPVHLFLYEPTIWEQLGRVLLKIPRAEGGESCPQTVRLDYDVLVIYLILSVSTTLGSAKVGQGARCMAFSEALFKKGIRHLSQNAAYPSDMAWIQVTLLILQYASINPKLGNVWILSGFAMRNCLELGLHREVSESMDLDPLTIDSRRRIFWAAHCMDRSICAALQRPLSIRTRQPTRASCRCSKIGASLHKDSIARDKRPRNWLFAGSNIDECSPPSSKSTSKAGSWTPTDMAGVAGDNRATIVGMVSVRSPARWVD</sequence>
<dbReference type="OrthoDB" id="189997at2759"/>
<dbReference type="GeneID" id="27694608"/>
<evidence type="ECO:0000256" key="7">
    <source>
        <dbReference type="ARBA" id="ARBA00023242"/>
    </source>
</evidence>
<keyword evidence="3" id="KW-0862">Zinc</keyword>
<dbReference type="GO" id="GO:0045944">
    <property type="term" value="P:positive regulation of transcription by RNA polymerase II"/>
    <property type="evidence" value="ECO:0007669"/>
    <property type="project" value="TreeGrafter"/>
</dbReference>
<evidence type="ECO:0000313" key="10">
    <source>
        <dbReference type="EMBL" id="KIW98096.1"/>
    </source>
</evidence>
<feature type="domain" description="Xylanolytic transcriptional activator regulatory" evidence="9">
    <location>
        <begin position="302"/>
        <end position="382"/>
    </location>
</feature>
<reference evidence="10" key="1">
    <citation type="submission" date="2015-01" db="EMBL/GenBank/DDBJ databases">
        <title>The Genome Sequence of Cladophialophora bantiana CBS 173.52.</title>
        <authorList>
            <consortium name="The Broad Institute Genomics Platform"/>
            <person name="Cuomo C."/>
            <person name="de Hoog S."/>
            <person name="Gorbushina A."/>
            <person name="Stielow B."/>
            <person name="Teixiera M."/>
            <person name="Abouelleil A."/>
            <person name="Chapman S.B."/>
            <person name="Priest M."/>
            <person name="Young S.K."/>
            <person name="Wortman J."/>
            <person name="Nusbaum C."/>
            <person name="Birren B."/>
        </authorList>
    </citation>
    <scope>NUCLEOTIDE SEQUENCE [LARGE SCALE GENOMIC DNA]</scope>
    <source>
        <strain evidence="10">CBS 173.52</strain>
    </source>
</reference>
<evidence type="ECO:0000256" key="1">
    <source>
        <dbReference type="ARBA" id="ARBA00004123"/>
    </source>
</evidence>
<dbReference type="GO" id="GO:0043565">
    <property type="term" value="F:sequence-specific DNA binding"/>
    <property type="evidence" value="ECO:0007669"/>
    <property type="project" value="TreeGrafter"/>
</dbReference>
<dbReference type="PANTHER" id="PTHR47782:SF1">
    <property type="entry name" value="PYRIMIDINE PATHWAY REGULATORY PROTEIN 1"/>
    <property type="match status" value="1"/>
</dbReference>
<comment type="subcellular location">
    <subcellularLocation>
        <location evidence="1">Nucleus</location>
    </subcellularLocation>
</comment>
<feature type="region of interest" description="Disordered" evidence="8">
    <location>
        <begin position="400"/>
        <end position="425"/>
    </location>
</feature>
<dbReference type="GO" id="GO:0000981">
    <property type="term" value="F:DNA-binding transcription factor activity, RNA polymerase II-specific"/>
    <property type="evidence" value="ECO:0007669"/>
    <property type="project" value="TreeGrafter"/>
</dbReference>
<keyword evidence="11" id="KW-1185">Reference proteome</keyword>
<gene>
    <name evidence="10" type="ORF">Z519_01680</name>
</gene>
<evidence type="ECO:0000256" key="3">
    <source>
        <dbReference type="ARBA" id="ARBA00022833"/>
    </source>
</evidence>
<evidence type="ECO:0000259" key="9">
    <source>
        <dbReference type="SMART" id="SM00906"/>
    </source>
</evidence>
<name>A0A0D2F7N4_CLAB1</name>
<evidence type="ECO:0000256" key="2">
    <source>
        <dbReference type="ARBA" id="ARBA00022723"/>
    </source>
</evidence>
<dbReference type="InterPro" id="IPR052202">
    <property type="entry name" value="Yeast_MetPath_Reg"/>
</dbReference>
<dbReference type="SMART" id="SM00906">
    <property type="entry name" value="Fungal_trans"/>
    <property type="match status" value="1"/>
</dbReference>
<evidence type="ECO:0000256" key="8">
    <source>
        <dbReference type="SAM" id="MobiDB-lite"/>
    </source>
</evidence>
<dbReference type="Proteomes" id="UP000053789">
    <property type="component" value="Unassembled WGS sequence"/>
</dbReference>
<dbReference type="EMBL" id="KN846981">
    <property type="protein sequence ID" value="KIW98096.1"/>
    <property type="molecule type" value="Genomic_DNA"/>
</dbReference>
<protein>
    <recommendedName>
        <fullName evidence="9">Xylanolytic transcriptional activator regulatory domain-containing protein</fullName>
    </recommendedName>
</protein>
<keyword evidence="4" id="KW-0805">Transcription regulation</keyword>
<dbReference type="PANTHER" id="PTHR47782">
    <property type="entry name" value="ZN(II)2CYS6 TRANSCRIPTION FACTOR (EUROFUNG)-RELATED"/>
    <property type="match status" value="1"/>
</dbReference>
<keyword evidence="6" id="KW-0804">Transcription</keyword>
<keyword evidence="7" id="KW-0539">Nucleus</keyword>
<keyword evidence="5" id="KW-0238">DNA-binding</keyword>
<dbReference type="CDD" id="cd12148">
    <property type="entry name" value="fungal_TF_MHR"/>
    <property type="match status" value="1"/>
</dbReference>
<dbReference type="AlphaFoldDB" id="A0A0D2F7N4"/>
<dbReference type="GO" id="GO:0008270">
    <property type="term" value="F:zinc ion binding"/>
    <property type="evidence" value="ECO:0007669"/>
    <property type="project" value="InterPro"/>
</dbReference>
<dbReference type="InterPro" id="IPR007219">
    <property type="entry name" value="XnlR_reg_dom"/>
</dbReference>
<keyword evidence="2" id="KW-0479">Metal-binding</keyword>
<dbReference type="GO" id="GO:0005634">
    <property type="term" value="C:nucleus"/>
    <property type="evidence" value="ECO:0007669"/>
    <property type="project" value="UniProtKB-SubCell"/>
</dbReference>
<evidence type="ECO:0000256" key="4">
    <source>
        <dbReference type="ARBA" id="ARBA00023015"/>
    </source>
</evidence>
<evidence type="ECO:0000256" key="6">
    <source>
        <dbReference type="ARBA" id="ARBA00023163"/>
    </source>
</evidence>
<dbReference type="RefSeq" id="XP_016624765.1">
    <property type="nucleotide sequence ID" value="XM_016759437.1"/>
</dbReference>
<feature type="compositionally biased region" description="Polar residues" evidence="8">
    <location>
        <begin position="405"/>
        <end position="419"/>
    </location>
</feature>
<dbReference type="GO" id="GO:0006351">
    <property type="term" value="P:DNA-templated transcription"/>
    <property type="evidence" value="ECO:0007669"/>
    <property type="project" value="InterPro"/>
</dbReference>
<accession>A0A0D2F7N4</accession>
<dbReference type="Pfam" id="PF04082">
    <property type="entry name" value="Fungal_trans"/>
    <property type="match status" value="1"/>
</dbReference>
<dbReference type="VEuPathDB" id="FungiDB:Z519_01680"/>